<gene>
    <name evidence="1" type="ORF">OG835_25800</name>
</gene>
<dbReference type="Proteomes" id="UP001348369">
    <property type="component" value="Chromosome"/>
</dbReference>
<sequence length="460" mass="50981">MTTRAEIATWPAAAQQELLTRLEAALQDKQRGKVPWLCDRETCDGLPHTGRQGAHARTSQRPPGGNSWDTWLLLAGRGFGKTRTGAEWVWRMAKQYERGALIGPTAADTRDILVEGESGILACAPARFRPLYEPSKRRVTYPNGAIQTLYSADEPDRLRGPQHHYGWFDELAAWRRLRSTWDMAQMGMRLGDHPRICITTTPRPLPVIKELLKDPATNVVRGSTYDNLHNLAPTFRRAVVSKYEGTTLGRQELDAEVLDDMPGALVARSIIEAGRADETPALELIVVGMDPAGTGAGDETGLIAAGRGTDGVDYVLRDASRKMSPREAARRAWALVDDVSADALVYEDNLGKQWVEQVLKDAWKELHGSTPHPPLRRVTATVGKKLRAQPVAMRYEQQRVRHVGVHGELEDQLATWIPEEDSASPDRIDAMVHAVTHLMKRDRARMVLASPHAAPQGRPA</sequence>
<accession>A0ACD4ZNP6</accession>
<proteinExistence type="predicted"/>
<reference evidence="1" key="1">
    <citation type="submission" date="2022-10" db="EMBL/GenBank/DDBJ databases">
        <title>The complete genomes of actinobacterial strains from the NBC collection.</title>
        <authorList>
            <person name="Joergensen T.S."/>
            <person name="Alvarez Arevalo M."/>
            <person name="Sterndorff E.B."/>
            <person name="Faurdal D."/>
            <person name="Vuksanovic O."/>
            <person name="Mourched A.-S."/>
            <person name="Charusanti P."/>
            <person name="Shaw S."/>
            <person name="Blin K."/>
            <person name="Weber T."/>
        </authorList>
    </citation>
    <scope>NUCLEOTIDE SEQUENCE</scope>
    <source>
        <strain evidence="1">NBC 01771</strain>
    </source>
</reference>
<protein>
    <submittedName>
        <fullName evidence="1">Terminase family protein</fullName>
    </submittedName>
</protein>
<evidence type="ECO:0000313" key="2">
    <source>
        <dbReference type="Proteomes" id="UP001348369"/>
    </source>
</evidence>
<keyword evidence="2" id="KW-1185">Reference proteome</keyword>
<organism evidence="1 2">
    <name type="scientific">Streptomyces scopuliridis</name>
    <dbReference type="NCBI Taxonomy" id="452529"/>
    <lineage>
        <taxon>Bacteria</taxon>
        <taxon>Bacillati</taxon>
        <taxon>Actinomycetota</taxon>
        <taxon>Actinomycetes</taxon>
        <taxon>Kitasatosporales</taxon>
        <taxon>Streptomycetaceae</taxon>
        <taxon>Streptomyces</taxon>
    </lineage>
</organism>
<dbReference type="EMBL" id="CP109109">
    <property type="protein sequence ID" value="WSC00071.1"/>
    <property type="molecule type" value="Genomic_DNA"/>
</dbReference>
<name>A0ACD4ZNP6_9ACTN</name>
<evidence type="ECO:0000313" key="1">
    <source>
        <dbReference type="EMBL" id="WSC00071.1"/>
    </source>
</evidence>